<dbReference type="AlphaFoldDB" id="A0A1G2BVU3"/>
<dbReference type="Proteomes" id="UP000178109">
    <property type="component" value="Unassembled WGS sequence"/>
</dbReference>
<gene>
    <name evidence="1" type="ORF">A3H70_02785</name>
</gene>
<protein>
    <submittedName>
        <fullName evidence="1">Uncharacterized protein</fullName>
    </submittedName>
</protein>
<name>A0A1G2BVU3_9BACT</name>
<proteinExistence type="predicted"/>
<dbReference type="STRING" id="1798553.A3H70_02785"/>
<accession>A0A1G2BVU3</accession>
<dbReference type="EMBL" id="MHKO01000003">
    <property type="protein sequence ID" value="OGY93161.1"/>
    <property type="molecule type" value="Genomic_DNA"/>
</dbReference>
<comment type="caution">
    <text evidence="1">The sequence shown here is derived from an EMBL/GenBank/DDBJ whole genome shotgun (WGS) entry which is preliminary data.</text>
</comment>
<evidence type="ECO:0000313" key="2">
    <source>
        <dbReference type="Proteomes" id="UP000178109"/>
    </source>
</evidence>
<evidence type="ECO:0000313" key="1">
    <source>
        <dbReference type="EMBL" id="OGY93161.1"/>
    </source>
</evidence>
<reference evidence="1 2" key="1">
    <citation type="journal article" date="2016" name="Nat. Commun.">
        <title>Thousands of microbial genomes shed light on interconnected biogeochemical processes in an aquifer system.</title>
        <authorList>
            <person name="Anantharaman K."/>
            <person name="Brown C.T."/>
            <person name="Hug L.A."/>
            <person name="Sharon I."/>
            <person name="Castelle C.J."/>
            <person name="Probst A.J."/>
            <person name="Thomas B.C."/>
            <person name="Singh A."/>
            <person name="Wilkins M.J."/>
            <person name="Karaoz U."/>
            <person name="Brodie E.L."/>
            <person name="Williams K.H."/>
            <person name="Hubbard S.S."/>
            <person name="Banfield J.F."/>
        </authorList>
    </citation>
    <scope>NUCLEOTIDE SEQUENCE [LARGE SCALE GENOMIC DNA]</scope>
</reference>
<organism evidence="1 2">
    <name type="scientific">Candidatus Komeilibacteria bacterium RIFCSPLOWO2_02_FULL_48_11</name>
    <dbReference type="NCBI Taxonomy" id="1798553"/>
    <lineage>
        <taxon>Bacteria</taxon>
        <taxon>Candidatus Komeiliibacteriota</taxon>
    </lineage>
</organism>
<sequence>MIFQPALRGFFNYDIFFVVRIRFRLAVALCKHQTSAKGGEIHAEELRTEKAVKRSVADAQGCRGHGCRIGASLQPHGGAVLATTPLIF</sequence>